<sequence>MRLSLRHRCLHVAAGLRMRFPVAMPIGEFMCIYIQAGLDRNGATVGMPAIRRSSSYSQKLCFVYAIWEENRPKGVRCPWSDAPTIVLHRVEARLSPVSELYARACMPFRVL</sequence>
<evidence type="ECO:0000313" key="1">
    <source>
        <dbReference type="EMBL" id="VEL40513.1"/>
    </source>
</evidence>
<accession>A0A448XMT6</accession>
<evidence type="ECO:0000313" key="2">
    <source>
        <dbReference type="Proteomes" id="UP000784294"/>
    </source>
</evidence>
<organism evidence="1 2">
    <name type="scientific">Protopolystoma xenopodis</name>
    <dbReference type="NCBI Taxonomy" id="117903"/>
    <lineage>
        <taxon>Eukaryota</taxon>
        <taxon>Metazoa</taxon>
        <taxon>Spiralia</taxon>
        <taxon>Lophotrochozoa</taxon>
        <taxon>Platyhelminthes</taxon>
        <taxon>Monogenea</taxon>
        <taxon>Polyopisthocotylea</taxon>
        <taxon>Polystomatidea</taxon>
        <taxon>Polystomatidae</taxon>
        <taxon>Protopolystoma</taxon>
    </lineage>
</organism>
<dbReference type="AlphaFoldDB" id="A0A448XMT6"/>
<proteinExistence type="predicted"/>
<reference evidence="1" key="1">
    <citation type="submission" date="2018-11" db="EMBL/GenBank/DDBJ databases">
        <authorList>
            <consortium name="Pathogen Informatics"/>
        </authorList>
    </citation>
    <scope>NUCLEOTIDE SEQUENCE</scope>
</reference>
<comment type="caution">
    <text evidence="1">The sequence shown here is derived from an EMBL/GenBank/DDBJ whole genome shotgun (WGS) entry which is preliminary data.</text>
</comment>
<name>A0A448XMT6_9PLAT</name>
<keyword evidence="2" id="KW-1185">Reference proteome</keyword>
<gene>
    <name evidence="1" type="ORF">PXEA_LOCUS33953</name>
</gene>
<dbReference type="EMBL" id="CAAALY010265195">
    <property type="protein sequence ID" value="VEL40513.1"/>
    <property type="molecule type" value="Genomic_DNA"/>
</dbReference>
<dbReference type="Proteomes" id="UP000784294">
    <property type="component" value="Unassembled WGS sequence"/>
</dbReference>
<protein>
    <submittedName>
        <fullName evidence="1">Uncharacterized protein</fullName>
    </submittedName>
</protein>